<dbReference type="AlphaFoldDB" id="A0AA46YLK6"/>
<dbReference type="EMBL" id="CP094970">
    <property type="protein sequence ID" value="UYM05684.1"/>
    <property type="molecule type" value="Genomic_DNA"/>
</dbReference>
<reference evidence="1" key="1">
    <citation type="submission" date="2022-01" db="EMBL/GenBank/DDBJ databases">
        <title>Nocardioidaceae gen. sp. A5X3R13.</title>
        <authorList>
            <person name="Lopez Marin M.A."/>
            <person name="Uhlik O."/>
        </authorList>
    </citation>
    <scope>NUCLEOTIDE SEQUENCE</scope>
    <source>
        <strain evidence="1">A5X3R13</strain>
    </source>
</reference>
<dbReference type="KEGG" id="sgrg:L0C25_00980"/>
<accession>A0AA46YLK6</accession>
<sequence>MTPLAAVQRERATATLPTTAGDRVAGYGVMGIPFESGEYLALRDWTDSSFGPPYRSIWHRDATGDWTIYSDAPPQQSCVRFLAPDVSHARTTTIGLAWSDDHTLVADVEAAELSWTITLAGDPMTRMLSAVAPAMPAWVWRSDAALRIIASSSAAMLRTGRLRLAGTMPNGQRYQLAPMHLWTVRHSTASIGPRDLGKPRPHRPQARIGDVTLPQRGVFYTAATGRFYDKSRTTNH</sequence>
<protein>
    <submittedName>
        <fullName evidence="1">Uncharacterized protein</fullName>
    </submittedName>
</protein>
<evidence type="ECO:0000313" key="2">
    <source>
        <dbReference type="Proteomes" id="UP001164390"/>
    </source>
</evidence>
<dbReference type="Proteomes" id="UP001164390">
    <property type="component" value="Chromosome"/>
</dbReference>
<keyword evidence="2" id="KW-1185">Reference proteome</keyword>
<name>A0AA46YLK6_9ACTN</name>
<dbReference type="RefSeq" id="WP_271634506.1">
    <property type="nucleotide sequence ID" value="NZ_CP094970.1"/>
</dbReference>
<gene>
    <name evidence="1" type="ORF">L0C25_00980</name>
</gene>
<evidence type="ECO:0000313" key="1">
    <source>
        <dbReference type="EMBL" id="UYM05684.1"/>
    </source>
</evidence>
<organism evidence="1 2">
    <name type="scientific">Solicola gregarius</name>
    <dbReference type="NCBI Taxonomy" id="2908642"/>
    <lineage>
        <taxon>Bacteria</taxon>
        <taxon>Bacillati</taxon>
        <taxon>Actinomycetota</taxon>
        <taxon>Actinomycetes</taxon>
        <taxon>Propionibacteriales</taxon>
        <taxon>Nocardioidaceae</taxon>
        <taxon>Solicola</taxon>
    </lineage>
</organism>
<proteinExistence type="predicted"/>